<evidence type="ECO:0000259" key="1">
    <source>
        <dbReference type="PROSITE" id="PS50003"/>
    </source>
</evidence>
<dbReference type="PANTHER" id="PTHR17271:SF1">
    <property type="entry name" value="PROTEIN OUTSPREAD"/>
    <property type="match status" value="1"/>
</dbReference>
<accession>A0ABD0LRI4</accession>
<dbReference type="PANTHER" id="PTHR17271">
    <property type="entry name" value="PLECKSTRIN HOMOLOGY PH DOMAIN-CONTAINING PROTEIN"/>
    <property type="match status" value="1"/>
</dbReference>
<organism evidence="2 3">
    <name type="scientific">Batillaria attramentaria</name>
    <dbReference type="NCBI Taxonomy" id="370345"/>
    <lineage>
        <taxon>Eukaryota</taxon>
        <taxon>Metazoa</taxon>
        <taxon>Spiralia</taxon>
        <taxon>Lophotrochozoa</taxon>
        <taxon>Mollusca</taxon>
        <taxon>Gastropoda</taxon>
        <taxon>Caenogastropoda</taxon>
        <taxon>Sorbeoconcha</taxon>
        <taxon>Cerithioidea</taxon>
        <taxon>Batillariidae</taxon>
        <taxon>Batillaria</taxon>
    </lineage>
</organism>
<proteinExistence type="predicted"/>
<dbReference type="SUPFAM" id="SSF50729">
    <property type="entry name" value="PH domain-like"/>
    <property type="match status" value="1"/>
</dbReference>
<evidence type="ECO:0000313" key="2">
    <source>
        <dbReference type="EMBL" id="KAK7502088.1"/>
    </source>
</evidence>
<dbReference type="Proteomes" id="UP001519460">
    <property type="component" value="Unassembled WGS sequence"/>
</dbReference>
<gene>
    <name evidence="2" type="ORF">BaRGS_00006840</name>
</gene>
<dbReference type="InterPro" id="IPR011993">
    <property type="entry name" value="PH-like_dom_sf"/>
</dbReference>
<comment type="caution">
    <text evidence="2">The sequence shown here is derived from an EMBL/GenBank/DDBJ whole genome shotgun (WGS) entry which is preliminary data.</text>
</comment>
<dbReference type="InterPro" id="IPR001849">
    <property type="entry name" value="PH_domain"/>
</dbReference>
<dbReference type="EMBL" id="JACVVK020000028">
    <property type="protein sequence ID" value="KAK7502088.1"/>
    <property type="molecule type" value="Genomic_DNA"/>
</dbReference>
<dbReference type="AlphaFoldDB" id="A0ABD0LRI4"/>
<dbReference type="Pfam" id="PF00169">
    <property type="entry name" value="PH"/>
    <property type="match status" value="1"/>
</dbReference>
<name>A0ABD0LRI4_9CAEN</name>
<reference evidence="2 3" key="1">
    <citation type="journal article" date="2023" name="Sci. Data">
        <title>Genome assembly of the Korean intertidal mud-creeper Batillaria attramentaria.</title>
        <authorList>
            <person name="Patra A.K."/>
            <person name="Ho P.T."/>
            <person name="Jun S."/>
            <person name="Lee S.J."/>
            <person name="Kim Y."/>
            <person name="Won Y.J."/>
        </authorList>
    </citation>
    <scope>NUCLEOTIDE SEQUENCE [LARGE SCALE GENOMIC DNA]</scope>
    <source>
        <strain evidence="2">Wonlab-2016</strain>
    </source>
</reference>
<keyword evidence="3" id="KW-1185">Reference proteome</keyword>
<dbReference type="PROSITE" id="PS50003">
    <property type="entry name" value="PH_DOMAIN"/>
    <property type="match status" value="1"/>
</dbReference>
<feature type="domain" description="PH" evidence="1">
    <location>
        <begin position="41"/>
        <end position="137"/>
    </location>
</feature>
<dbReference type="Gene3D" id="2.30.29.30">
    <property type="entry name" value="Pleckstrin-homology domain (PH domain)/Phosphotyrosine-binding domain (PTB)"/>
    <property type="match status" value="1"/>
</dbReference>
<protein>
    <recommendedName>
        <fullName evidence="1">PH domain-containing protein</fullName>
    </recommendedName>
</protein>
<sequence length="137" mass="15590">MASKCRKFVPNMFNKSKCQACFGSKEAHSAAALESNKASRKVSKCGYLFVSPDFDFSNPLDRTRRWQRRFFRLFDDGELTYSVDEAPDTVPQGSVDMNKCTDILDAEKITTHPNSIAVVTPEKTSYFKADSKEEIQW</sequence>
<evidence type="ECO:0000313" key="3">
    <source>
        <dbReference type="Proteomes" id="UP001519460"/>
    </source>
</evidence>
<dbReference type="InterPro" id="IPR052223">
    <property type="entry name" value="Actin_Cytoskeleton_Reg"/>
</dbReference>